<evidence type="ECO:0000259" key="5">
    <source>
        <dbReference type="PROSITE" id="PS50850"/>
    </source>
</evidence>
<dbReference type="EMBL" id="JBHUEY010000001">
    <property type="protein sequence ID" value="MFD1781856.1"/>
    <property type="molecule type" value="Genomic_DNA"/>
</dbReference>
<keyword evidence="1 4" id="KW-0812">Transmembrane</keyword>
<feature type="domain" description="Major facilitator superfamily (MFS) profile" evidence="5">
    <location>
        <begin position="17"/>
        <end position="406"/>
    </location>
</feature>
<feature type="transmembrane region" description="Helical" evidence="4">
    <location>
        <begin position="171"/>
        <end position="192"/>
    </location>
</feature>
<keyword evidence="7" id="KW-1185">Reference proteome</keyword>
<sequence length="406" mass="41417">MTATTTGARPRIFYGWAVVAGAFAVTFFGFGSAYTFSTFFEPLQREFAASRAGVSLVFSIAGFLYFALGVVSGPLADRFGPRALAVGGMALVGAGLALAGAARSLTEVYLAYGLGVGLGVGFAYVPAVAAVQKWFVRRRGLASGLAVSGIGLGTLAMPPLAAWLIEAWGWRAAYVSLGVLALVAGGGLALLLSADPARHGLAPDGEAAVAAERAAPTGAPFRSAIRSRTFAGLYLSSLICAFGVFLPFAHLVPYALDRGVPAGQAVLLLGAVGVGSTAGRFLLGGLSDRLGQRPSLLLIIFGVAATMALWPALSGVWPLAAFAVAYGVFYGGWVAILPALLMSEFGGRHVSSLIGVLYTSVAFGTLVGPTLSGWAFDVTGGYQAAILAAAACNAVGGIIAWRATRR</sequence>
<comment type="caution">
    <text evidence="6">The sequence shown here is derived from an EMBL/GenBank/DDBJ whole genome shotgun (WGS) entry which is preliminary data.</text>
</comment>
<dbReference type="InterPro" id="IPR036259">
    <property type="entry name" value="MFS_trans_sf"/>
</dbReference>
<dbReference type="SUPFAM" id="SSF103473">
    <property type="entry name" value="MFS general substrate transporter"/>
    <property type="match status" value="1"/>
</dbReference>
<dbReference type="PROSITE" id="PS50850">
    <property type="entry name" value="MFS"/>
    <property type="match status" value="1"/>
</dbReference>
<dbReference type="Pfam" id="PF07690">
    <property type="entry name" value="MFS_1"/>
    <property type="match status" value="1"/>
</dbReference>
<evidence type="ECO:0000256" key="3">
    <source>
        <dbReference type="ARBA" id="ARBA00023136"/>
    </source>
</evidence>
<dbReference type="InterPro" id="IPR050327">
    <property type="entry name" value="Proton-linked_MCT"/>
</dbReference>
<feature type="transmembrane region" description="Helical" evidence="4">
    <location>
        <begin position="382"/>
        <end position="401"/>
    </location>
</feature>
<feature type="transmembrane region" description="Helical" evidence="4">
    <location>
        <begin position="353"/>
        <end position="376"/>
    </location>
</feature>
<name>A0ABW4MW47_9CAUL</name>
<dbReference type="Proteomes" id="UP001597237">
    <property type="component" value="Unassembled WGS sequence"/>
</dbReference>
<evidence type="ECO:0000256" key="1">
    <source>
        <dbReference type="ARBA" id="ARBA00022692"/>
    </source>
</evidence>
<evidence type="ECO:0000256" key="2">
    <source>
        <dbReference type="ARBA" id="ARBA00022989"/>
    </source>
</evidence>
<dbReference type="RefSeq" id="WP_377281311.1">
    <property type="nucleotide sequence ID" value="NZ_JBHRSI010000003.1"/>
</dbReference>
<dbReference type="Gene3D" id="1.20.1250.20">
    <property type="entry name" value="MFS general substrate transporter like domains"/>
    <property type="match status" value="2"/>
</dbReference>
<accession>A0ABW4MW47</accession>
<feature type="transmembrane region" description="Helical" evidence="4">
    <location>
        <begin position="141"/>
        <end position="165"/>
    </location>
</feature>
<protein>
    <submittedName>
        <fullName evidence="6">MFS transporter</fullName>
    </submittedName>
</protein>
<evidence type="ECO:0000256" key="4">
    <source>
        <dbReference type="SAM" id="Phobius"/>
    </source>
</evidence>
<organism evidence="6 7">
    <name type="scientific">Phenylobacterium terrae</name>
    <dbReference type="NCBI Taxonomy" id="2665495"/>
    <lineage>
        <taxon>Bacteria</taxon>
        <taxon>Pseudomonadati</taxon>
        <taxon>Pseudomonadota</taxon>
        <taxon>Alphaproteobacteria</taxon>
        <taxon>Caulobacterales</taxon>
        <taxon>Caulobacteraceae</taxon>
        <taxon>Phenylobacterium</taxon>
    </lineage>
</organism>
<keyword evidence="3 4" id="KW-0472">Membrane</keyword>
<feature type="transmembrane region" description="Helical" evidence="4">
    <location>
        <begin position="83"/>
        <end position="102"/>
    </location>
</feature>
<dbReference type="InterPro" id="IPR011701">
    <property type="entry name" value="MFS"/>
</dbReference>
<feature type="transmembrane region" description="Helical" evidence="4">
    <location>
        <begin position="319"/>
        <end position="341"/>
    </location>
</feature>
<keyword evidence="2 4" id="KW-1133">Transmembrane helix</keyword>
<feature type="transmembrane region" description="Helical" evidence="4">
    <location>
        <begin position="108"/>
        <end position="129"/>
    </location>
</feature>
<dbReference type="PANTHER" id="PTHR11360:SF284">
    <property type="entry name" value="EG:103B4.3 PROTEIN-RELATED"/>
    <property type="match status" value="1"/>
</dbReference>
<feature type="transmembrane region" description="Helical" evidence="4">
    <location>
        <begin position="48"/>
        <end position="71"/>
    </location>
</feature>
<evidence type="ECO:0000313" key="7">
    <source>
        <dbReference type="Proteomes" id="UP001597237"/>
    </source>
</evidence>
<dbReference type="InterPro" id="IPR020846">
    <property type="entry name" value="MFS_dom"/>
</dbReference>
<feature type="transmembrane region" description="Helical" evidence="4">
    <location>
        <begin position="231"/>
        <end position="256"/>
    </location>
</feature>
<feature type="transmembrane region" description="Helical" evidence="4">
    <location>
        <begin position="262"/>
        <end position="283"/>
    </location>
</feature>
<evidence type="ECO:0000313" key="6">
    <source>
        <dbReference type="EMBL" id="MFD1781856.1"/>
    </source>
</evidence>
<proteinExistence type="predicted"/>
<reference evidence="7" key="1">
    <citation type="journal article" date="2019" name="Int. J. Syst. Evol. Microbiol.">
        <title>The Global Catalogue of Microorganisms (GCM) 10K type strain sequencing project: providing services to taxonomists for standard genome sequencing and annotation.</title>
        <authorList>
            <consortium name="The Broad Institute Genomics Platform"/>
            <consortium name="The Broad Institute Genome Sequencing Center for Infectious Disease"/>
            <person name="Wu L."/>
            <person name="Ma J."/>
        </authorList>
    </citation>
    <scope>NUCLEOTIDE SEQUENCE [LARGE SCALE GENOMIC DNA]</scope>
    <source>
        <strain evidence="7">DFY28</strain>
    </source>
</reference>
<feature type="transmembrane region" description="Helical" evidence="4">
    <location>
        <begin position="295"/>
        <end position="313"/>
    </location>
</feature>
<gene>
    <name evidence="6" type="ORF">ACFSC0_00485</name>
</gene>
<dbReference type="PANTHER" id="PTHR11360">
    <property type="entry name" value="MONOCARBOXYLATE TRANSPORTER"/>
    <property type="match status" value="1"/>
</dbReference>
<feature type="transmembrane region" description="Helical" evidence="4">
    <location>
        <begin position="12"/>
        <end position="36"/>
    </location>
</feature>